<keyword evidence="2" id="KW-1185">Reference proteome</keyword>
<accession>A0A4P7XJ03</accession>
<dbReference type="Gene3D" id="3.30.470.20">
    <property type="entry name" value="ATP-grasp fold, B domain"/>
    <property type="match status" value="1"/>
</dbReference>
<sequence length="314" mass="35694">MRELTQQPGINLLRQAYRTLRRVKQWPATQRNPYNVLRTYGGYSAIGAALRILRTRLWPRGTVLFYPGTPSHYQIIYKLCTLYGYRMHSTPDRPYDLVFAHEGSTVFPQKLFDDFGSAKVINRNAKDISKKQVEQAFGEVFGYSIGIDPATHEGLALRKSNDNYTHDGEIVSCPCEPEEDSRITYQRYIDTATGDGFFAELRVSVYQDVIPVVCPKFRADSPERFKVVARSEVADPGDHLSTDEQDKILQLARKMGVDYGEMDVMRDNNDGRIYVVDVNRTPAGPVSGLTPKQTREALGRMRPAFERLVRSATK</sequence>
<organism evidence="1 2">
    <name type="scientific">Hydrocarboniclastica marina</name>
    <dbReference type="NCBI Taxonomy" id="2259620"/>
    <lineage>
        <taxon>Bacteria</taxon>
        <taxon>Pseudomonadati</taxon>
        <taxon>Pseudomonadota</taxon>
        <taxon>Gammaproteobacteria</taxon>
        <taxon>Alteromonadales</taxon>
        <taxon>Alteromonadaceae</taxon>
        <taxon>Hydrocarboniclastica</taxon>
    </lineage>
</organism>
<gene>
    <name evidence="1" type="ORF">soil367_12785</name>
</gene>
<reference evidence="1 2" key="1">
    <citation type="submission" date="2018-07" db="EMBL/GenBank/DDBJ databases">
        <title>Marsedoiliclastica nanhaica gen. nov. sp. nov., a novel marine hydrocarbonoclastic bacterium isolated from an in-situ enriched hydrocarbon-degrading consortium in deep-sea sediment.</title>
        <authorList>
            <person name="Dong C."/>
            <person name="Ma T."/>
            <person name="Liu R."/>
            <person name="Shao Z."/>
        </authorList>
    </citation>
    <scope>NUCLEOTIDE SEQUENCE [LARGE SCALE GENOMIC DNA]</scope>
    <source>
        <strain evidence="2">soil36-7</strain>
    </source>
</reference>
<dbReference type="KEGG" id="hmi:soil367_12785"/>
<dbReference type="EMBL" id="CP031093">
    <property type="protein sequence ID" value="QCF26735.1"/>
    <property type="molecule type" value="Genomic_DNA"/>
</dbReference>
<evidence type="ECO:0000313" key="2">
    <source>
        <dbReference type="Proteomes" id="UP000298049"/>
    </source>
</evidence>
<dbReference type="RefSeq" id="WP_136549439.1">
    <property type="nucleotide sequence ID" value="NZ_CP031093.1"/>
</dbReference>
<dbReference type="SUPFAM" id="SSF56059">
    <property type="entry name" value="Glutathione synthetase ATP-binding domain-like"/>
    <property type="match status" value="1"/>
</dbReference>
<proteinExistence type="predicted"/>
<name>A0A4P7XJ03_9ALTE</name>
<evidence type="ECO:0000313" key="1">
    <source>
        <dbReference type="EMBL" id="QCF26735.1"/>
    </source>
</evidence>
<dbReference type="AlphaFoldDB" id="A0A4P7XJ03"/>
<evidence type="ECO:0008006" key="3">
    <source>
        <dbReference type="Google" id="ProtNLM"/>
    </source>
</evidence>
<protein>
    <recommendedName>
        <fullName evidence="3">ATP-grasp domain-containing protein</fullName>
    </recommendedName>
</protein>
<dbReference type="OrthoDB" id="8453666at2"/>
<dbReference type="Proteomes" id="UP000298049">
    <property type="component" value="Chromosome"/>
</dbReference>